<evidence type="ECO:0000313" key="3">
    <source>
        <dbReference type="Proteomes" id="UP001066276"/>
    </source>
</evidence>
<keyword evidence="3" id="KW-1185">Reference proteome</keyword>
<gene>
    <name evidence="2" type="ORF">NDU88_007834</name>
</gene>
<accession>A0AAV7PMT1</accession>
<dbReference type="Proteomes" id="UP001066276">
    <property type="component" value="Chromosome 7"/>
</dbReference>
<proteinExistence type="predicted"/>
<comment type="caution">
    <text evidence="2">The sequence shown here is derived from an EMBL/GenBank/DDBJ whole genome shotgun (WGS) entry which is preliminary data.</text>
</comment>
<evidence type="ECO:0000256" key="1">
    <source>
        <dbReference type="SAM" id="MobiDB-lite"/>
    </source>
</evidence>
<organism evidence="2 3">
    <name type="scientific">Pleurodeles waltl</name>
    <name type="common">Iberian ribbed newt</name>
    <dbReference type="NCBI Taxonomy" id="8319"/>
    <lineage>
        <taxon>Eukaryota</taxon>
        <taxon>Metazoa</taxon>
        <taxon>Chordata</taxon>
        <taxon>Craniata</taxon>
        <taxon>Vertebrata</taxon>
        <taxon>Euteleostomi</taxon>
        <taxon>Amphibia</taxon>
        <taxon>Batrachia</taxon>
        <taxon>Caudata</taxon>
        <taxon>Salamandroidea</taxon>
        <taxon>Salamandridae</taxon>
        <taxon>Pleurodelinae</taxon>
        <taxon>Pleurodeles</taxon>
    </lineage>
</organism>
<protein>
    <submittedName>
        <fullName evidence="2">Uncharacterized protein</fullName>
    </submittedName>
</protein>
<evidence type="ECO:0000313" key="2">
    <source>
        <dbReference type="EMBL" id="KAJ1129466.1"/>
    </source>
</evidence>
<reference evidence="2" key="1">
    <citation type="journal article" date="2022" name="bioRxiv">
        <title>Sequencing and chromosome-scale assembly of the giantPleurodeles waltlgenome.</title>
        <authorList>
            <person name="Brown T."/>
            <person name="Elewa A."/>
            <person name="Iarovenko S."/>
            <person name="Subramanian E."/>
            <person name="Araus A.J."/>
            <person name="Petzold A."/>
            <person name="Susuki M."/>
            <person name="Suzuki K.-i.T."/>
            <person name="Hayashi T."/>
            <person name="Toyoda A."/>
            <person name="Oliveira C."/>
            <person name="Osipova E."/>
            <person name="Leigh N.D."/>
            <person name="Simon A."/>
            <person name="Yun M.H."/>
        </authorList>
    </citation>
    <scope>NUCLEOTIDE SEQUENCE</scope>
    <source>
        <strain evidence="2">20211129_DDA</strain>
        <tissue evidence="2">Liver</tissue>
    </source>
</reference>
<name>A0AAV7PMT1_PLEWA</name>
<feature type="region of interest" description="Disordered" evidence="1">
    <location>
        <begin position="75"/>
        <end position="95"/>
    </location>
</feature>
<dbReference type="EMBL" id="JANPWB010000011">
    <property type="protein sequence ID" value="KAJ1129466.1"/>
    <property type="molecule type" value="Genomic_DNA"/>
</dbReference>
<dbReference type="AlphaFoldDB" id="A0AAV7PMT1"/>
<sequence>MFMNLKRSLIEIDNKIDLLADHFDQLKVKIDKDDDHLDQLDPRTSEAEDVHLVDGEKLLHMEKKATKFAKTISLKTDETHREGKESDKAHLSDTD</sequence>